<evidence type="ECO:0000259" key="3">
    <source>
        <dbReference type="PROSITE" id="PS50110"/>
    </source>
</evidence>
<organism evidence="5 6">
    <name type="scientific">Reinekea marinisedimentorum</name>
    <dbReference type="NCBI Taxonomy" id="230495"/>
    <lineage>
        <taxon>Bacteria</taxon>
        <taxon>Pseudomonadati</taxon>
        <taxon>Pseudomonadota</taxon>
        <taxon>Gammaproteobacteria</taxon>
        <taxon>Oceanospirillales</taxon>
        <taxon>Saccharospirillaceae</taxon>
        <taxon>Reinekea</taxon>
    </lineage>
</organism>
<keyword evidence="2" id="KW-0597">Phosphoprotein</keyword>
<accession>A0A4R3HZD3</accession>
<feature type="modified residue" description="4-aspartylphosphate" evidence="2">
    <location>
        <position position="53"/>
    </location>
</feature>
<protein>
    <submittedName>
        <fullName evidence="5">Two-component system response regulator AlgR</fullName>
    </submittedName>
</protein>
<gene>
    <name evidence="5" type="ORF">BCF53_11655</name>
</gene>
<reference evidence="5 6" key="1">
    <citation type="submission" date="2019-03" db="EMBL/GenBank/DDBJ databases">
        <title>Genomic Encyclopedia of Archaeal and Bacterial Type Strains, Phase II (KMG-II): from individual species to whole genera.</title>
        <authorList>
            <person name="Goeker M."/>
        </authorList>
    </citation>
    <scope>NUCLEOTIDE SEQUENCE [LARGE SCALE GENOMIC DNA]</scope>
    <source>
        <strain evidence="5 6">DSM 15388</strain>
    </source>
</reference>
<dbReference type="PROSITE" id="PS50930">
    <property type="entry name" value="HTH_LYTTR"/>
    <property type="match status" value="1"/>
</dbReference>
<evidence type="ECO:0000256" key="2">
    <source>
        <dbReference type="PROSITE-ProRule" id="PRU00169"/>
    </source>
</evidence>
<evidence type="ECO:0000256" key="1">
    <source>
        <dbReference type="ARBA" id="ARBA00023012"/>
    </source>
</evidence>
<dbReference type="Gene3D" id="3.40.50.2300">
    <property type="match status" value="1"/>
</dbReference>
<keyword evidence="6" id="KW-1185">Reference proteome</keyword>
<feature type="domain" description="HTH LytTR-type" evidence="4">
    <location>
        <begin position="137"/>
        <end position="241"/>
    </location>
</feature>
<dbReference type="SMART" id="SM00850">
    <property type="entry name" value="LytTR"/>
    <property type="match status" value="1"/>
</dbReference>
<feature type="domain" description="Response regulatory" evidence="3">
    <location>
        <begin position="2"/>
        <end position="116"/>
    </location>
</feature>
<evidence type="ECO:0000313" key="6">
    <source>
        <dbReference type="Proteomes" id="UP000295793"/>
    </source>
</evidence>
<dbReference type="EMBL" id="SLZR01000016">
    <property type="protein sequence ID" value="TCS38244.1"/>
    <property type="molecule type" value="Genomic_DNA"/>
</dbReference>
<dbReference type="SUPFAM" id="SSF52172">
    <property type="entry name" value="CheY-like"/>
    <property type="match status" value="1"/>
</dbReference>
<dbReference type="InterPro" id="IPR046947">
    <property type="entry name" value="LytR-like"/>
</dbReference>
<dbReference type="Pfam" id="PF00072">
    <property type="entry name" value="Response_reg"/>
    <property type="match status" value="1"/>
</dbReference>
<dbReference type="Gene3D" id="2.40.50.1020">
    <property type="entry name" value="LytTr DNA-binding domain"/>
    <property type="match status" value="1"/>
</dbReference>
<dbReference type="RefSeq" id="WP_132702983.1">
    <property type="nucleotide sequence ID" value="NZ_SLZR01000016.1"/>
</dbReference>
<dbReference type="SMART" id="SM00448">
    <property type="entry name" value="REC"/>
    <property type="match status" value="1"/>
</dbReference>
<dbReference type="PANTHER" id="PTHR37299">
    <property type="entry name" value="TRANSCRIPTIONAL REGULATOR-RELATED"/>
    <property type="match status" value="1"/>
</dbReference>
<evidence type="ECO:0000313" key="5">
    <source>
        <dbReference type="EMBL" id="TCS38244.1"/>
    </source>
</evidence>
<keyword evidence="1" id="KW-0902">Two-component regulatory system</keyword>
<dbReference type="Pfam" id="PF04397">
    <property type="entry name" value="LytTR"/>
    <property type="match status" value="1"/>
</dbReference>
<comment type="caution">
    <text evidence="5">The sequence shown here is derived from an EMBL/GenBank/DDBJ whole genome shotgun (WGS) entry which is preliminary data.</text>
</comment>
<dbReference type="AlphaFoldDB" id="A0A4R3HZD3"/>
<dbReference type="GO" id="GO:0000156">
    <property type="term" value="F:phosphorelay response regulator activity"/>
    <property type="evidence" value="ECO:0007669"/>
    <property type="project" value="InterPro"/>
</dbReference>
<sequence>MRVLVVDDEPLARDRLLRFIQSIDYVDGTAAATNGTEALKRLESETFDVVLLDIRMPGPSGIEVAESISKMPQRPAVIFCTAYDEHALEAFRVNAQSYLLKPIQKAALEEALQQCQKLNRAQVMALSTGESNSVPTIPVQTGREKERLPLAEVYYFRADQKYVSLFGERGERVVDISLKALEEKFASLLIRVHRNCLVNRSRIEKLFRDSDGGYWVSVQGEEKPLAVSRRHVKQVKEIFSEQAG</sequence>
<dbReference type="Proteomes" id="UP000295793">
    <property type="component" value="Unassembled WGS sequence"/>
</dbReference>
<dbReference type="InterPro" id="IPR001789">
    <property type="entry name" value="Sig_transdc_resp-reg_receiver"/>
</dbReference>
<dbReference type="OrthoDB" id="236568at2"/>
<evidence type="ECO:0000259" key="4">
    <source>
        <dbReference type="PROSITE" id="PS50930"/>
    </source>
</evidence>
<dbReference type="GO" id="GO:0003677">
    <property type="term" value="F:DNA binding"/>
    <property type="evidence" value="ECO:0007669"/>
    <property type="project" value="InterPro"/>
</dbReference>
<dbReference type="PANTHER" id="PTHR37299:SF1">
    <property type="entry name" value="STAGE 0 SPORULATION PROTEIN A HOMOLOG"/>
    <property type="match status" value="1"/>
</dbReference>
<name>A0A4R3HZD3_9GAMM</name>
<dbReference type="InterPro" id="IPR007492">
    <property type="entry name" value="LytTR_DNA-bd_dom"/>
</dbReference>
<proteinExistence type="predicted"/>
<dbReference type="InterPro" id="IPR011006">
    <property type="entry name" value="CheY-like_superfamily"/>
</dbReference>
<dbReference type="PROSITE" id="PS50110">
    <property type="entry name" value="RESPONSE_REGULATORY"/>
    <property type="match status" value="1"/>
</dbReference>